<gene>
    <name evidence="1" type="ORF">P9VFCI_137</name>
</gene>
<proteinExistence type="predicted"/>
<dbReference type="EMBL" id="MT778839">
    <property type="protein sequence ID" value="QNH71960.1"/>
    <property type="molecule type" value="Genomic_DNA"/>
</dbReference>
<dbReference type="Proteomes" id="UP000515832">
    <property type="component" value="Segment"/>
</dbReference>
<name>A0A7G7WXL6_9CAUD</name>
<organism evidence="1 2">
    <name type="scientific">Rhizobium phage P9VFCI</name>
    <dbReference type="NCBI Taxonomy" id="2763531"/>
    <lineage>
        <taxon>Viruses</taxon>
        <taxon>Duplodnaviria</taxon>
        <taxon>Heunggongvirae</taxon>
        <taxon>Uroviricota</taxon>
        <taxon>Caudoviricetes</taxon>
        <taxon>Pootjesviridae</taxon>
        <taxon>Innesvirus</taxon>
        <taxon>Innesvirus P9VFCI</taxon>
    </lineage>
</organism>
<evidence type="ECO:0000313" key="1">
    <source>
        <dbReference type="EMBL" id="QNH71960.1"/>
    </source>
</evidence>
<sequence>MITDNYNDFLNLEEIPVYFIYVQSKLLFGPDRGKIYTTRLPNTIFDPMTIQQIIDEDKQTVLNSFGEEFVKHRKYRVYKTLWTEIEL</sequence>
<protein>
    <submittedName>
        <fullName evidence="1">Uncharacterized protein</fullName>
    </submittedName>
</protein>
<keyword evidence="2" id="KW-1185">Reference proteome</keyword>
<evidence type="ECO:0000313" key="2">
    <source>
        <dbReference type="Proteomes" id="UP000515832"/>
    </source>
</evidence>
<accession>A0A7G7WXL6</accession>
<reference evidence="1 2" key="1">
    <citation type="submission" date="2020-07" db="EMBL/GenBank/DDBJ databases">
        <title>Complete genome sequence of Rhizobium leguminosarum bacteriophage vB_RlegM_P9VFCI.</title>
        <authorList>
            <person name="Gunathilake D."/>
            <person name="Bhat S."/>
            <person name="Yost C.K."/>
            <person name="Hynes M.F."/>
        </authorList>
    </citation>
    <scope>NUCLEOTIDE SEQUENCE [LARGE SCALE GENOMIC DNA]</scope>
</reference>